<feature type="region of interest" description="Disordered" evidence="1">
    <location>
        <begin position="1"/>
        <end position="128"/>
    </location>
</feature>
<organism evidence="3">
    <name type="scientific">Darwinula stevensoni</name>
    <dbReference type="NCBI Taxonomy" id="69355"/>
    <lineage>
        <taxon>Eukaryota</taxon>
        <taxon>Metazoa</taxon>
        <taxon>Ecdysozoa</taxon>
        <taxon>Arthropoda</taxon>
        <taxon>Crustacea</taxon>
        <taxon>Oligostraca</taxon>
        <taxon>Ostracoda</taxon>
        <taxon>Podocopa</taxon>
        <taxon>Podocopida</taxon>
        <taxon>Darwinulocopina</taxon>
        <taxon>Darwinuloidea</taxon>
        <taxon>Darwinulidae</taxon>
        <taxon>Darwinula</taxon>
    </lineage>
</organism>
<evidence type="ECO:0000313" key="4">
    <source>
        <dbReference type="Proteomes" id="UP000677054"/>
    </source>
</evidence>
<dbReference type="Pfam" id="PF09754">
    <property type="entry name" value="PAC2"/>
    <property type="match status" value="1"/>
</dbReference>
<feature type="compositionally biased region" description="Polar residues" evidence="1">
    <location>
        <begin position="53"/>
        <end position="62"/>
    </location>
</feature>
<dbReference type="PANTHER" id="PTHR13464">
    <property type="entry name" value="TRANSCRIPTIONAL REGULATOR PROTEIN HCNGP"/>
    <property type="match status" value="1"/>
</dbReference>
<evidence type="ECO:0000256" key="1">
    <source>
        <dbReference type="SAM" id="MobiDB-lite"/>
    </source>
</evidence>
<dbReference type="Pfam" id="PF07818">
    <property type="entry name" value="HCNGP"/>
    <property type="match status" value="1"/>
</dbReference>
<evidence type="ECO:0000256" key="2">
    <source>
        <dbReference type="SAM" id="Phobius"/>
    </source>
</evidence>
<evidence type="ECO:0000313" key="3">
    <source>
        <dbReference type="EMBL" id="CAD7250102.1"/>
    </source>
</evidence>
<evidence type="ECO:0008006" key="5">
    <source>
        <dbReference type="Google" id="ProtNLM"/>
    </source>
</evidence>
<dbReference type="SUPFAM" id="SSF159659">
    <property type="entry name" value="Cgl1923-like"/>
    <property type="match status" value="1"/>
</dbReference>
<feature type="compositionally biased region" description="Basic and acidic residues" evidence="1">
    <location>
        <begin position="268"/>
        <end position="279"/>
    </location>
</feature>
<dbReference type="GO" id="GO:0006355">
    <property type="term" value="P:regulation of DNA-templated transcription"/>
    <property type="evidence" value="ECO:0007669"/>
    <property type="project" value="InterPro"/>
</dbReference>
<dbReference type="GO" id="GO:0005634">
    <property type="term" value="C:nucleus"/>
    <property type="evidence" value="ECO:0007669"/>
    <property type="project" value="TreeGrafter"/>
</dbReference>
<dbReference type="OrthoDB" id="1714508at2759"/>
<dbReference type="InterPro" id="IPR019151">
    <property type="entry name" value="Proteasome_assmbl_chaperone_2"/>
</dbReference>
<proteinExistence type="predicted"/>
<keyword evidence="2" id="KW-1133">Transmembrane helix</keyword>
<protein>
    <recommendedName>
        <fullName evidence="5">Proteasome assembly chaperone 2</fullName>
    </recommendedName>
</protein>
<dbReference type="InterPro" id="IPR012479">
    <property type="entry name" value="SAP30BP"/>
</dbReference>
<reference evidence="3" key="1">
    <citation type="submission" date="2020-11" db="EMBL/GenBank/DDBJ databases">
        <authorList>
            <person name="Tran Van P."/>
        </authorList>
    </citation>
    <scope>NUCLEOTIDE SEQUENCE</scope>
</reference>
<keyword evidence="4" id="KW-1185">Reference proteome</keyword>
<feature type="transmembrane region" description="Helical" evidence="2">
    <location>
        <begin position="512"/>
        <end position="536"/>
    </location>
</feature>
<dbReference type="EMBL" id="LR902171">
    <property type="protein sequence ID" value="CAD7250102.1"/>
    <property type="molecule type" value="Genomic_DNA"/>
</dbReference>
<keyword evidence="2" id="KW-0472">Membrane</keyword>
<feature type="compositionally biased region" description="Low complexity" evidence="1">
    <location>
        <begin position="40"/>
        <end position="52"/>
    </location>
</feature>
<dbReference type="PANTHER" id="PTHR13464:SF0">
    <property type="entry name" value="SAP30-BINDING PROTEIN"/>
    <property type="match status" value="1"/>
</dbReference>
<accession>A0A7R9A9Q2</accession>
<gene>
    <name evidence="3" type="ORF">DSTB1V02_LOCUS9885</name>
</gene>
<dbReference type="Proteomes" id="UP000677054">
    <property type="component" value="Unassembled WGS sequence"/>
</dbReference>
<dbReference type="Gene3D" id="3.40.50.10900">
    <property type="entry name" value="PAC-like subunit"/>
    <property type="match status" value="1"/>
</dbReference>
<feature type="region of interest" description="Disordered" evidence="1">
    <location>
        <begin position="264"/>
        <end position="285"/>
    </location>
</feature>
<name>A0A7R9A9Q2_9CRUS</name>
<dbReference type="AlphaFoldDB" id="A0A7R9A9Q2"/>
<dbReference type="EMBL" id="CAJPEV010002654">
    <property type="protein sequence ID" value="CAG0897642.1"/>
    <property type="molecule type" value="Genomic_DNA"/>
</dbReference>
<feature type="compositionally biased region" description="Acidic residues" evidence="1">
    <location>
        <begin position="13"/>
        <end position="22"/>
    </location>
</feature>
<feature type="compositionally biased region" description="Basic and acidic residues" evidence="1">
    <location>
        <begin position="111"/>
        <end position="128"/>
    </location>
</feature>
<dbReference type="InterPro" id="IPR038389">
    <property type="entry name" value="PSMG2_sf"/>
</dbReference>
<keyword evidence="2" id="KW-0812">Transmembrane</keyword>
<sequence>MSGALNTLTEAYTDSEGEDEGGADSKDIKGHSTGSPQHTSSAGNSSAASTPSKGTPSSSMRNKPSLVPEYIDAGIIDGEEEDHIPEAMDISEEEEESMPASDPDVAAQQSGREDIEGEKGEGEQGEVEDRVVTADPVIINKDGVEVRLPPEPPGECSAKLLEKFRRLNEKKERGALDMNDVIQRRKDFRNPSIYDKLLQYCGIDEHGTNFPPELYDPHRWGEHSYYDELARVQKLEMEKREKERKERTKVEFVSGMVKKMGVASGGIPEKETKERRSKWDQVGSKPPLISMIPPPGLANRPIVIPAYGAIKKPKTLLVLTLVSGFLNVLERNFACNLGTCSSETESSKVLRMPGAVEFFHRHSSSSGLEGTAGFTLVMPSVSVGNVGQLSMDLIIGSVVGEKVGCLYHEAILPFAGPHPFQLHSTPTLSTSCEVYKDTGRKLLLLQIRSPILQHKRKEFVESLISWIKTLSVDRIVVLTSCFDYERNDEQIRGSPLRFMATPPTLQQRLEKYWILNVLLPTAIDIELLILFVVGVIQ</sequence>
<feature type="compositionally biased region" description="Acidic residues" evidence="1">
    <location>
        <begin position="77"/>
        <end position="97"/>
    </location>
</feature>
<feature type="compositionally biased region" description="Polar residues" evidence="1">
    <location>
        <begin position="1"/>
        <end position="12"/>
    </location>
</feature>